<accession>A0A423VJ96</accession>
<gene>
    <name evidence="2" type="ORF">VPNG_09918</name>
</gene>
<organism evidence="2 3">
    <name type="scientific">Cytospora leucostoma</name>
    <dbReference type="NCBI Taxonomy" id="1230097"/>
    <lineage>
        <taxon>Eukaryota</taxon>
        <taxon>Fungi</taxon>
        <taxon>Dikarya</taxon>
        <taxon>Ascomycota</taxon>
        <taxon>Pezizomycotina</taxon>
        <taxon>Sordariomycetes</taxon>
        <taxon>Sordariomycetidae</taxon>
        <taxon>Diaporthales</taxon>
        <taxon>Cytosporaceae</taxon>
        <taxon>Cytospora</taxon>
    </lineage>
</organism>
<comment type="caution">
    <text evidence="2">The sequence shown here is derived from an EMBL/GenBank/DDBJ whole genome shotgun (WGS) entry which is preliminary data.</text>
</comment>
<evidence type="ECO:0000313" key="2">
    <source>
        <dbReference type="EMBL" id="ROV91085.1"/>
    </source>
</evidence>
<reference evidence="2 3" key="1">
    <citation type="submission" date="2015-09" db="EMBL/GenBank/DDBJ databases">
        <title>Host preference determinants of Valsa canker pathogens revealed by comparative genomics.</title>
        <authorList>
            <person name="Yin Z."/>
            <person name="Huang L."/>
        </authorList>
    </citation>
    <scope>NUCLEOTIDE SEQUENCE [LARGE SCALE GENOMIC DNA]</scope>
    <source>
        <strain evidence="2 3">SXYLt</strain>
    </source>
</reference>
<proteinExistence type="predicted"/>
<dbReference type="InParanoid" id="A0A423VJ96"/>
<evidence type="ECO:0000313" key="3">
    <source>
        <dbReference type="Proteomes" id="UP000285146"/>
    </source>
</evidence>
<dbReference type="EMBL" id="LKEB01000093">
    <property type="protein sequence ID" value="ROV91085.1"/>
    <property type="molecule type" value="Genomic_DNA"/>
</dbReference>
<dbReference type="AlphaFoldDB" id="A0A423VJ96"/>
<dbReference type="OrthoDB" id="5396831at2759"/>
<protein>
    <submittedName>
        <fullName evidence="2">Uncharacterized protein</fullName>
    </submittedName>
</protein>
<sequence>MQENITPRPEDHPSDDDDFELNRRRRLVSHWASLTQLERDAYQSRAKPRSLPRSSNDRSPNKWEPPPGVFKADHDVFFGDDTCLKPHTVHCVLPQPMSARNRTILTKIRILLYEMDDGGGPCIDDEGAAVVCITNPAWGPVETGEDLLKWNFFENADLRSMLMTSTGTVILEPHQLDQLILIDQEAADTGPILYEWWTSFIKNLGLGVDDFMDTRPDPTPDRPNGPLNMEKPILDIIEDCLPYIDDGFDQWMDNIERYAPGYLAMEEAGNGMASDYDHSKFRTGDELEKIPREEFDNTRVLLSDI</sequence>
<feature type="region of interest" description="Disordered" evidence="1">
    <location>
        <begin position="1"/>
        <end position="21"/>
    </location>
</feature>
<feature type="region of interest" description="Disordered" evidence="1">
    <location>
        <begin position="39"/>
        <end position="68"/>
    </location>
</feature>
<name>A0A423VJ96_9PEZI</name>
<dbReference type="STRING" id="1230097.A0A423VJ96"/>
<dbReference type="Proteomes" id="UP000285146">
    <property type="component" value="Unassembled WGS sequence"/>
</dbReference>
<evidence type="ECO:0000256" key="1">
    <source>
        <dbReference type="SAM" id="MobiDB-lite"/>
    </source>
</evidence>
<keyword evidence="3" id="KW-1185">Reference proteome</keyword>